<feature type="transmembrane region" description="Helical" evidence="6">
    <location>
        <begin position="80"/>
        <end position="103"/>
    </location>
</feature>
<sequence length="181" mass="19122">MGAAPVTDYRWTVLSNTTLATLMASLDSNILLIALPTIATSLPGSTLSSLLWILLGYPLATAVLLLNFGRLSDMFGRVRLYNLGFVLFTVGSLLCGFAPSAWALVGFRMVQAIGAALLFSNSAAILTDAFPPNQRGWALGVNQVAIVIGSVSGLVLGGVLTSTLGWRWIFFVNVPIGLFAT</sequence>
<dbReference type="GO" id="GO:0016020">
    <property type="term" value="C:membrane"/>
    <property type="evidence" value="ECO:0007669"/>
    <property type="project" value="UniProtKB-SubCell"/>
</dbReference>
<name>T1CRG7_9ZZZZ</name>
<evidence type="ECO:0000256" key="4">
    <source>
        <dbReference type="ARBA" id="ARBA00022989"/>
    </source>
</evidence>
<evidence type="ECO:0000256" key="5">
    <source>
        <dbReference type="ARBA" id="ARBA00023136"/>
    </source>
</evidence>
<evidence type="ECO:0000256" key="1">
    <source>
        <dbReference type="ARBA" id="ARBA00004141"/>
    </source>
</evidence>
<dbReference type="PANTHER" id="PTHR42718:SF9">
    <property type="entry name" value="MAJOR FACILITATOR SUPERFAMILY MULTIDRUG TRANSPORTER MFSC"/>
    <property type="match status" value="1"/>
</dbReference>
<organism evidence="8">
    <name type="scientific">mine drainage metagenome</name>
    <dbReference type="NCBI Taxonomy" id="410659"/>
    <lineage>
        <taxon>unclassified sequences</taxon>
        <taxon>metagenomes</taxon>
        <taxon>ecological metagenomes</taxon>
    </lineage>
</organism>
<proteinExistence type="predicted"/>
<reference evidence="8" key="1">
    <citation type="submission" date="2013-08" db="EMBL/GenBank/DDBJ databases">
        <authorList>
            <person name="Mendez C."/>
            <person name="Richter M."/>
            <person name="Ferrer M."/>
            <person name="Sanchez J."/>
        </authorList>
    </citation>
    <scope>NUCLEOTIDE SEQUENCE</scope>
</reference>
<dbReference type="CDD" id="cd17321">
    <property type="entry name" value="MFS_MMR_MDR_like"/>
    <property type="match status" value="1"/>
</dbReference>
<accession>T1CRG7</accession>
<feature type="transmembrane region" description="Helical" evidence="6">
    <location>
        <begin position="19"/>
        <end position="38"/>
    </location>
</feature>
<dbReference type="EMBL" id="AUZY01002686">
    <property type="protein sequence ID" value="EQD71730.1"/>
    <property type="molecule type" value="Genomic_DNA"/>
</dbReference>
<feature type="transmembrane region" description="Helical" evidence="6">
    <location>
        <begin position="137"/>
        <end position="158"/>
    </location>
</feature>
<evidence type="ECO:0000256" key="2">
    <source>
        <dbReference type="ARBA" id="ARBA00022448"/>
    </source>
</evidence>
<dbReference type="InterPro" id="IPR011701">
    <property type="entry name" value="MFS"/>
</dbReference>
<keyword evidence="4 6" id="KW-1133">Transmembrane helix</keyword>
<gene>
    <name evidence="8" type="ORF">B1B_04293</name>
</gene>
<keyword evidence="3 6" id="KW-0812">Transmembrane</keyword>
<comment type="caution">
    <text evidence="8">The sequence shown here is derived from an EMBL/GenBank/DDBJ whole genome shotgun (WGS) entry which is preliminary data.</text>
</comment>
<feature type="domain" description="Major facilitator superfamily (MFS) profile" evidence="7">
    <location>
        <begin position="13"/>
        <end position="181"/>
    </location>
</feature>
<dbReference type="InterPro" id="IPR036259">
    <property type="entry name" value="MFS_trans_sf"/>
</dbReference>
<protein>
    <submittedName>
        <fullName evidence="8">Major facilitator superfamily MFS_1</fullName>
    </submittedName>
</protein>
<evidence type="ECO:0000256" key="6">
    <source>
        <dbReference type="SAM" id="Phobius"/>
    </source>
</evidence>
<feature type="transmembrane region" description="Helical" evidence="6">
    <location>
        <begin position="50"/>
        <end position="68"/>
    </location>
</feature>
<reference evidence="8" key="2">
    <citation type="journal article" date="2014" name="ISME J.">
        <title>Microbial stratification in low pH oxic and suboxic macroscopic growths along an acid mine drainage.</title>
        <authorList>
            <person name="Mendez-Garcia C."/>
            <person name="Mesa V."/>
            <person name="Sprenger R.R."/>
            <person name="Richter M."/>
            <person name="Diez M.S."/>
            <person name="Solano J."/>
            <person name="Bargiela R."/>
            <person name="Golyshina O.V."/>
            <person name="Manteca A."/>
            <person name="Ramos J.L."/>
            <person name="Gallego J.R."/>
            <person name="Llorente I."/>
            <person name="Martins Dos Santos V.A."/>
            <person name="Jensen O.N."/>
            <person name="Pelaez A.I."/>
            <person name="Sanchez J."/>
            <person name="Ferrer M."/>
        </authorList>
    </citation>
    <scope>NUCLEOTIDE SEQUENCE</scope>
</reference>
<dbReference type="PROSITE" id="PS50850">
    <property type="entry name" value="MFS"/>
    <property type="match status" value="1"/>
</dbReference>
<feature type="non-terminal residue" evidence="8">
    <location>
        <position position="181"/>
    </location>
</feature>
<dbReference type="AlphaFoldDB" id="T1CRG7"/>
<dbReference type="SUPFAM" id="SSF103473">
    <property type="entry name" value="MFS general substrate transporter"/>
    <property type="match status" value="1"/>
</dbReference>
<evidence type="ECO:0000259" key="7">
    <source>
        <dbReference type="PROSITE" id="PS50850"/>
    </source>
</evidence>
<evidence type="ECO:0000256" key="3">
    <source>
        <dbReference type="ARBA" id="ARBA00022692"/>
    </source>
</evidence>
<comment type="subcellular location">
    <subcellularLocation>
        <location evidence="1">Membrane</location>
        <topology evidence="1">Multi-pass membrane protein</topology>
    </subcellularLocation>
</comment>
<dbReference type="Pfam" id="PF07690">
    <property type="entry name" value="MFS_1"/>
    <property type="match status" value="1"/>
</dbReference>
<dbReference type="PANTHER" id="PTHR42718">
    <property type="entry name" value="MAJOR FACILITATOR SUPERFAMILY MULTIDRUG TRANSPORTER MFSC"/>
    <property type="match status" value="1"/>
</dbReference>
<keyword evidence="2" id="KW-0813">Transport</keyword>
<feature type="transmembrane region" description="Helical" evidence="6">
    <location>
        <begin position="109"/>
        <end position="130"/>
    </location>
</feature>
<dbReference type="GO" id="GO:0022857">
    <property type="term" value="F:transmembrane transporter activity"/>
    <property type="evidence" value="ECO:0007669"/>
    <property type="project" value="InterPro"/>
</dbReference>
<dbReference type="Gene3D" id="1.20.1720.10">
    <property type="entry name" value="Multidrug resistance protein D"/>
    <property type="match status" value="1"/>
</dbReference>
<keyword evidence="5 6" id="KW-0472">Membrane</keyword>
<evidence type="ECO:0000313" key="8">
    <source>
        <dbReference type="EMBL" id="EQD71730.1"/>
    </source>
</evidence>
<dbReference type="InterPro" id="IPR020846">
    <property type="entry name" value="MFS_dom"/>
</dbReference>